<evidence type="ECO:0000313" key="1">
    <source>
        <dbReference type="Proteomes" id="UP000036681"/>
    </source>
</evidence>
<keyword evidence="1" id="KW-1185">Reference proteome</keyword>
<dbReference type="WBParaSite" id="ALUE_0000754701-mRNA-1">
    <property type="protein sequence ID" value="ALUE_0000754701-mRNA-1"/>
    <property type="gene ID" value="ALUE_0000754701"/>
</dbReference>
<reference evidence="2" key="1">
    <citation type="submission" date="2017-02" db="UniProtKB">
        <authorList>
            <consortium name="WormBaseParasite"/>
        </authorList>
    </citation>
    <scope>IDENTIFICATION</scope>
</reference>
<evidence type="ECO:0000313" key="2">
    <source>
        <dbReference type="WBParaSite" id="ALUE_0000754701-mRNA-1"/>
    </source>
</evidence>
<name>A0A0M3HWL0_ASCLU</name>
<proteinExistence type="predicted"/>
<organism evidence="1 2">
    <name type="scientific">Ascaris lumbricoides</name>
    <name type="common">Giant roundworm</name>
    <dbReference type="NCBI Taxonomy" id="6252"/>
    <lineage>
        <taxon>Eukaryota</taxon>
        <taxon>Metazoa</taxon>
        <taxon>Ecdysozoa</taxon>
        <taxon>Nematoda</taxon>
        <taxon>Chromadorea</taxon>
        <taxon>Rhabditida</taxon>
        <taxon>Spirurina</taxon>
        <taxon>Ascaridomorpha</taxon>
        <taxon>Ascaridoidea</taxon>
        <taxon>Ascarididae</taxon>
        <taxon>Ascaris</taxon>
    </lineage>
</organism>
<sequence length="73" mass="7887">MTAIDRCYLTISVMHVRNRKSGLIPSARSASVEEDYVRYVCGSHYGSDRAGGMVSDVATFAADGRSAERGAQE</sequence>
<dbReference type="AlphaFoldDB" id="A0A0M3HWL0"/>
<dbReference type="Proteomes" id="UP000036681">
    <property type="component" value="Unplaced"/>
</dbReference>
<protein>
    <submittedName>
        <fullName evidence="2">Uncharacterized protein</fullName>
    </submittedName>
</protein>
<accession>A0A0M3HWL0</accession>